<keyword evidence="1" id="KW-1133">Transmembrane helix</keyword>
<evidence type="ECO:0000313" key="2">
    <source>
        <dbReference type="EMBL" id="MBE9609406.1"/>
    </source>
</evidence>
<keyword evidence="1" id="KW-0812">Transmembrane</keyword>
<dbReference type="Gene3D" id="3.40.50.150">
    <property type="entry name" value="Vaccinia Virus protein VP39"/>
    <property type="match status" value="1"/>
</dbReference>
<feature type="transmembrane region" description="Helical" evidence="1">
    <location>
        <begin position="59"/>
        <end position="76"/>
    </location>
</feature>
<sequence length="227" mass="25231">MLAWQLLAPRLGDAVAALLGGLLAACASWLCTDAVWWRLIHLVFIPAIALLLRLELPPWIFLLGFSVLWLLSGPALQQRVPLYLSGNAAIRELARLLPADAHFLDLGAGSGRVLRQLHRLRPDLQLAGTEIALLPWLYGRLTLPAAICWMKSDYRSLSLSGYDCVYAFLSSEPMPELWLQVNQQMRQGSLFISNTFGIPGQTPEAEVDYGDWKSGRLLIWRIGKAAT</sequence>
<comment type="caution">
    <text evidence="2">The sequence shown here is derived from an EMBL/GenBank/DDBJ whole genome shotgun (WGS) entry which is preliminary data.</text>
</comment>
<keyword evidence="1" id="KW-0472">Membrane</keyword>
<name>A0A8J7FMR7_9NEIS</name>
<evidence type="ECO:0008006" key="4">
    <source>
        <dbReference type="Google" id="ProtNLM"/>
    </source>
</evidence>
<protein>
    <recommendedName>
        <fullName evidence="4">Class I SAM-dependent methyltransferase</fullName>
    </recommendedName>
</protein>
<accession>A0A8J7FMR7</accession>
<proteinExistence type="predicted"/>
<feature type="transmembrane region" description="Helical" evidence="1">
    <location>
        <begin position="12"/>
        <end position="30"/>
    </location>
</feature>
<dbReference type="Proteomes" id="UP000604481">
    <property type="component" value="Unassembled WGS sequence"/>
</dbReference>
<gene>
    <name evidence="2" type="ORF">INR99_08585</name>
</gene>
<dbReference type="AlphaFoldDB" id="A0A8J7FMR7"/>
<evidence type="ECO:0000313" key="3">
    <source>
        <dbReference type="Proteomes" id="UP000604481"/>
    </source>
</evidence>
<dbReference type="InterPro" id="IPR029063">
    <property type="entry name" value="SAM-dependent_MTases_sf"/>
</dbReference>
<dbReference type="EMBL" id="JADFUA010000004">
    <property type="protein sequence ID" value="MBE9609406.1"/>
    <property type="molecule type" value="Genomic_DNA"/>
</dbReference>
<dbReference type="SUPFAM" id="SSF53335">
    <property type="entry name" value="S-adenosyl-L-methionine-dependent methyltransferases"/>
    <property type="match status" value="1"/>
</dbReference>
<reference evidence="2 3" key="1">
    <citation type="submission" date="2020-10" db="EMBL/GenBank/DDBJ databases">
        <title>The genome sequence of Chitinilyticum litopenaei 4Y14.</title>
        <authorList>
            <person name="Liu Y."/>
        </authorList>
    </citation>
    <scope>NUCLEOTIDE SEQUENCE [LARGE SCALE GENOMIC DNA]</scope>
    <source>
        <strain evidence="2 3">4Y14</strain>
    </source>
</reference>
<keyword evidence="3" id="KW-1185">Reference proteome</keyword>
<evidence type="ECO:0000256" key="1">
    <source>
        <dbReference type="SAM" id="Phobius"/>
    </source>
</evidence>
<organism evidence="2 3">
    <name type="scientific">Chitinilyticum piscinae</name>
    <dbReference type="NCBI Taxonomy" id="2866724"/>
    <lineage>
        <taxon>Bacteria</taxon>
        <taxon>Pseudomonadati</taxon>
        <taxon>Pseudomonadota</taxon>
        <taxon>Betaproteobacteria</taxon>
        <taxon>Neisseriales</taxon>
        <taxon>Chitinibacteraceae</taxon>
        <taxon>Chitinilyticum</taxon>
    </lineage>
</organism>